<accession>A0ACC2UCL0</accession>
<name>A0ACC2UCL0_9FUNG</name>
<organism evidence="1 2">
    <name type="scientific">Entomophthora muscae</name>
    <dbReference type="NCBI Taxonomy" id="34485"/>
    <lineage>
        <taxon>Eukaryota</taxon>
        <taxon>Fungi</taxon>
        <taxon>Fungi incertae sedis</taxon>
        <taxon>Zoopagomycota</taxon>
        <taxon>Entomophthoromycotina</taxon>
        <taxon>Entomophthoromycetes</taxon>
        <taxon>Entomophthorales</taxon>
        <taxon>Entomophthoraceae</taxon>
        <taxon>Entomophthora</taxon>
    </lineage>
</organism>
<gene>
    <name evidence="1" type="ORF">DSO57_1022369</name>
</gene>
<proteinExistence type="predicted"/>
<evidence type="ECO:0000313" key="1">
    <source>
        <dbReference type="EMBL" id="KAJ9084633.1"/>
    </source>
</evidence>
<dbReference type="Proteomes" id="UP001165960">
    <property type="component" value="Unassembled WGS sequence"/>
</dbReference>
<comment type="caution">
    <text evidence="1">The sequence shown here is derived from an EMBL/GenBank/DDBJ whole genome shotgun (WGS) entry which is preliminary data.</text>
</comment>
<sequence length="206" mass="23033">MGLAEQRKKQRIGEDPQNLNWSNNTSRFGFKMLEKMGWAPGKGLGAQENGTLLHIKAAVKTNQRGLGADVKTSDNWIDNTSGFSQLLAKLNTTTEKTSSGDEHADSDSAKPKKEKKVKKEKKSKKESKSSKAKRENSDESSDTPSKKSKKEKKAKKDKKRKEEDQEKEVTPPPTNLRHSHRARYVRNKKLSTSDPANLNAIFGVRG</sequence>
<evidence type="ECO:0000313" key="2">
    <source>
        <dbReference type="Proteomes" id="UP001165960"/>
    </source>
</evidence>
<reference evidence="1" key="1">
    <citation type="submission" date="2022-04" db="EMBL/GenBank/DDBJ databases">
        <title>Genome of the entomopathogenic fungus Entomophthora muscae.</title>
        <authorList>
            <person name="Elya C."/>
            <person name="Lovett B.R."/>
            <person name="Lee E."/>
            <person name="Macias A.M."/>
            <person name="Hajek A.E."/>
            <person name="De Bivort B.L."/>
            <person name="Kasson M.T."/>
            <person name="De Fine Licht H.H."/>
            <person name="Stajich J.E."/>
        </authorList>
    </citation>
    <scope>NUCLEOTIDE SEQUENCE</scope>
    <source>
        <strain evidence="1">Berkeley</strain>
    </source>
</reference>
<protein>
    <submittedName>
        <fullName evidence="1">Uncharacterized protein</fullName>
    </submittedName>
</protein>
<dbReference type="EMBL" id="QTSX02000822">
    <property type="protein sequence ID" value="KAJ9084633.1"/>
    <property type="molecule type" value="Genomic_DNA"/>
</dbReference>
<keyword evidence="2" id="KW-1185">Reference proteome</keyword>